<keyword evidence="1" id="KW-0472">Membrane</keyword>
<protein>
    <recommendedName>
        <fullName evidence="4">DUF2306 domain-containing protein</fullName>
    </recommendedName>
</protein>
<gene>
    <name evidence="2" type="ORF">FN961_07645</name>
</gene>
<reference evidence="3" key="1">
    <citation type="submission" date="2019-07" db="EMBL/GenBank/DDBJ databases">
        <title>Shewanella sp. YLB-08 draft genomic sequence.</title>
        <authorList>
            <person name="Yu L."/>
        </authorList>
    </citation>
    <scope>NUCLEOTIDE SEQUENCE [LARGE SCALE GENOMIC DNA]</scope>
    <source>
        <strain evidence="3">JCM 20706</strain>
    </source>
</reference>
<dbReference type="OrthoDB" id="5653727at2"/>
<feature type="transmembrane region" description="Helical" evidence="1">
    <location>
        <begin position="195"/>
        <end position="215"/>
    </location>
</feature>
<comment type="caution">
    <text evidence="2">The sequence shown here is derived from an EMBL/GenBank/DDBJ whole genome shotgun (WGS) entry which is preliminary data.</text>
</comment>
<evidence type="ECO:0000313" key="3">
    <source>
        <dbReference type="Proteomes" id="UP000318126"/>
    </source>
</evidence>
<feature type="transmembrane region" description="Helical" evidence="1">
    <location>
        <begin position="6"/>
        <end position="29"/>
    </location>
</feature>
<evidence type="ECO:0000313" key="2">
    <source>
        <dbReference type="EMBL" id="TRY14857.1"/>
    </source>
</evidence>
<feature type="transmembrane region" description="Helical" evidence="1">
    <location>
        <begin position="129"/>
        <end position="145"/>
    </location>
</feature>
<feature type="transmembrane region" description="Helical" evidence="1">
    <location>
        <begin position="41"/>
        <end position="58"/>
    </location>
</feature>
<name>A0A553JQX2_SHEHA</name>
<feature type="transmembrane region" description="Helical" evidence="1">
    <location>
        <begin position="96"/>
        <end position="117"/>
    </location>
</feature>
<accession>A0A553JQX2</accession>
<evidence type="ECO:0008006" key="4">
    <source>
        <dbReference type="Google" id="ProtNLM"/>
    </source>
</evidence>
<sequence length="221" mass="25382">MTELPVVAQLHLVIGTLAVVGGFLAMLLPKGKTLHKFAGKIFFYSMLGLCFSGVYLTFARSLQFTFFLAIFSLYLLLTGWYAVARRSNKVNFIDKLGFYVISTIGITTLILSVLGWSLNWYYPISEPSYPSYLIFVVSSAFIAYWDYQMLTAKVLIGTKRLVRHLWRMYFALFIATTIFFGGNSHVLPEELRTELILTAPIVTVLLFMFGWLLYFRYFKKT</sequence>
<dbReference type="RefSeq" id="WP_143563964.1">
    <property type="nucleotide sequence ID" value="NZ_BMPL01000020.1"/>
</dbReference>
<proteinExistence type="predicted"/>
<dbReference type="Proteomes" id="UP000318126">
    <property type="component" value="Unassembled WGS sequence"/>
</dbReference>
<feature type="transmembrane region" description="Helical" evidence="1">
    <location>
        <begin position="64"/>
        <end position="84"/>
    </location>
</feature>
<keyword evidence="1" id="KW-1133">Transmembrane helix</keyword>
<organism evidence="2 3">
    <name type="scientific">Shewanella hanedai</name>
    <name type="common">Alteromonas hanedai</name>
    <dbReference type="NCBI Taxonomy" id="25"/>
    <lineage>
        <taxon>Bacteria</taxon>
        <taxon>Pseudomonadati</taxon>
        <taxon>Pseudomonadota</taxon>
        <taxon>Gammaproteobacteria</taxon>
        <taxon>Alteromonadales</taxon>
        <taxon>Shewanellaceae</taxon>
        <taxon>Shewanella</taxon>
    </lineage>
</organism>
<dbReference type="EMBL" id="VKGK01000007">
    <property type="protein sequence ID" value="TRY14857.1"/>
    <property type="molecule type" value="Genomic_DNA"/>
</dbReference>
<evidence type="ECO:0000256" key="1">
    <source>
        <dbReference type="SAM" id="Phobius"/>
    </source>
</evidence>
<keyword evidence="1" id="KW-0812">Transmembrane</keyword>
<keyword evidence="3" id="KW-1185">Reference proteome</keyword>
<dbReference type="AlphaFoldDB" id="A0A553JQX2"/>
<feature type="transmembrane region" description="Helical" evidence="1">
    <location>
        <begin position="166"/>
        <end position="183"/>
    </location>
</feature>